<accession>A0ABD5RXV8</accession>
<dbReference type="AlphaFoldDB" id="A0ABD5RXV8"/>
<keyword evidence="1 2" id="KW-0238">DNA-binding</keyword>
<dbReference type="InterPro" id="IPR011010">
    <property type="entry name" value="DNA_brk_join_enz"/>
</dbReference>
<protein>
    <recommendedName>
        <fullName evidence="4">Core-binding (CB) domain-containing protein</fullName>
    </recommendedName>
</protein>
<evidence type="ECO:0000313" key="5">
    <source>
        <dbReference type="EMBL" id="MFC6723852.1"/>
    </source>
</evidence>
<sequence length="146" mass="16501">MTGPIDPRGGEIAVADPLAEFLRSKSRGGSESGNYRRNCERVVREFLAWLDRDTPDATFDALDARTFRRYARDLATRDTESDDPLRAKELSPGTVLTYYAQVSAYVGWCVREGHLEQNLAQRHVAKEPLPENDGRRSGDQQAWTDE</sequence>
<feature type="compositionally biased region" description="Basic and acidic residues" evidence="3">
    <location>
        <begin position="124"/>
        <end position="138"/>
    </location>
</feature>
<evidence type="ECO:0000256" key="1">
    <source>
        <dbReference type="ARBA" id="ARBA00023125"/>
    </source>
</evidence>
<organism evidence="5 6">
    <name type="scientific">Halobium palmae</name>
    <dbReference type="NCBI Taxonomy" id="1776492"/>
    <lineage>
        <taxon>Archaea</taxon>
        <taxon>Methanobacteriati</taxon>
        <taxon>Methanobacteriota</taxon>
        <taxon>Stenosarchaea group</taxon>
        <taxon>Halobacteria</taxon>
        <taxon>Halobacteriales</taxon>
        <taxon>Haloferacaceae</taxon>
        <taxon>Halobium</taxon>
    </lineage>
</organism>
<dbReference type="Proteomes" id="UP001596328">
    <property type="component" value="Unassembled WGS sequence"/>
</dbReference>
<evidence type="ECO:0000256" key="2">
    <source>
        <dbReference type="PROSITE-ProRule" id="PRU01248"/>
    </source>
</evidence>
<dbReference type="PROSITE" id="PS51900">
    <property type="entry name" value="CB"/>
    <property type="match status" value="1"/>
</dbReference>
<dbReference type="GO" id="GO:0003677">
    <property type="term" value="F:DNA binding"/>
    <property type="evidence" value="ECO:0007669"/>
    <property type="project" value="UniProtKB-UniRule"/>
</dbReference>
<evidence type="ECO:0000259" key="4">
    <source>
        <dbReference type="PROSITE" id="PS51900"/>
    </source>
</evidence>
<evidence type="ECO:0000313" key="6">
    <source>
        <dbReference type="Proteomes" id="UP001596328"/>
    </source>
</evidence>
<dbReference type="SUPFAM" id="SSF56349">
    <property type="entry name" value="DNA breaking-rejoining enzymes"/>
    <property type="match status" value="1"/>
</dbReference>
<proteinExistence type="predicted"/>
<dbReference type="InterPro" id="IPR010998">
    <property type="entry name" value="Integrase_recombinase_N"/>
</dbReference>
<evidence type="ECO:0000256" key="3">
    <source>
        <dbReference type="SAM" id="MobiDB-lite"/>
    </source>
</evidence>
<dbReference type="Gene3D" id="1.10.150.130">
    <property type="match status" value="1"/>
</dbReference>
<feature type="non-terminal residue" evidence="5">
    <location>
        <position position="146"/>
    </location>
</feature>
<feature type="region of interest" description="Disordered" evidence="3">
    <location>
        <begin position="123"/>
        <end position="146"/>
    </location>
</feature>
<name>A0ABD5RXV8_9EURY</name>
<reference evidence="5 6" key="1">
    <citation type="journal article" date="2019" name="Int. J. Syst. Evol. Microbiol.">
        <title>The Global Catalogue of Microorganisms (GCM) 10K type strain sequencing project: providing services to taxonomists for standard genome sequencing and annotation.</title>
        <authorList>
            <consortium name="The Broad Institute Genomics Platform"/>
            <consortium name="The Broad Institute Genome Sequencing Center for Infectious Disease"/>
            <person name="Wu L."/>
            <person name="Ma J."/>
        </authorList>
    </citation>
    <scope>NUCLEOTIDE SEQUENCE [LARGE SCALE GENOMIC DNA]</scope>
    <source>
        <strain evidence="5 6">NBRC 111368</strain>
    </source>
</reference>
<dbReference type="EMBL" id="JBHSWU010000058">
    <property type="protein sequence ID" value="MFC6723852.1"/>
    <property type="molecule type" value="Genomic_DNA"/>
</dbReference>
<keyword evidence="6" id="KW-1185">Reference proteome</keyword>
<dbReference type="InterPro" id="IPR044068">
    <property type="entry name" value="CB"/>
</dbReference>
<feature type="domain" description="Core-binding (CB)" evidence="4">
    <location>
        <begin position="12"/>
        <end position="110"/>
    </location>
</feature>
<gene>
    <name evidence="5" type="ORF">ACFQE1_05565</name>
</gene>
<comment type="caution">
    <text evidence="5">The sequence shown here is derived from an EMBL/GenBank/DDBJ whole genome shotgun (WGS) entry which is preliminary data.</text>
</comment>